<evidence type="ECO:0000313" key="3">
    <source>
        <dbReference type="Proteomes" id="UP000070282"/>
    </source>
</evidence>
<dbReference type="PATRIC" id="fig|1306954.6.peg.3135"/>
<dbReference type="InterPro" id="IPR024047">
    <property type="entry name" value="MM3350-like_sf"/>
</dbReference>
<keyword evidence="3" id="KW-1185">Reference proteome</keyword>
<reference evidence="3" key="1">
    <citation type="submission" date="2015-12" db="EMBL/GenBank/DDBJ databases">
        <authorList>
            <person name="Lima A."/>
            <person name="Farahani Zayas N."/>
            <person name="Castro Da Silva M.A."/>
            <person name="Cabral A."/>
            <person name="Pessatti M.L."/>
        </authorList>
    </citation>
    <scope>NUCLEOTIDE SEQUENCE [LARGE SCALE GENOMIC DNA]</scope>
    <source>
        <strain evidence="3">LAMA 842</strain>
    </source>
</reference>
<dbReference type="InterPro" id="IPR012912">
    <property type="entry name" value="Plasmid_pRiA4b_Orf3-like"/>
</dbReference>
<protein>
    <recommendedName>
        <fullName evidence="1">Plasmid pRiA4b Orf3-like domain-containing protein</fullName>
    </recommendedName>
</protein>
<dbReference type="EMBL" id="LOCO01000040">
    <property type="protein sequence ID" value="KXO06339.1"/>
    <property type="molecule type" value="Genomic_DNA"/>
</dbReference>
<dbReference type="SUPFAM" id="SSF159941">
    <property type="entry name" value="MM3350-like"/>
    <property type="match status" value="1"/>
</dbReference>
<dbReference type="Pfam" id="PF07929">
    <property type="entry name" value="PRiA4_ORF3"/>
    <property type="match status" value="1"/>
</dbReference>
<accession>A0A137S1M7</accession>
<dbReference type="Gene3D" id="3.10.290.30">
    <property type="entry name" value="MM3350-like"/>
    <property type="match status" value="1"/>
</dbReference>
<organism evidence="2 3">
    <name type="scientific">Marinobacter excellens LAMA 842</name>
    <dbReference type="NCBI Taxonomy" id="1306954"/>
    <lineage>
        <taxon>Bacteria</taxon>
        <taxon>Pseudomonadati</taxon>
        <taxon>Pseudomonadota</taxon>
        <taxon>Gammaproteobacteria</taxon>
        <taxon>Pseudomonadales</taxon>
        <taxon>Marinobacteraceae</taxon>
        <taxon>Marinobacter</taxon>
    </lineage>
</organism>
<dbReference type="PANTHER" id="PTHR41878:SF1">
    <property type="entry name" value="TNPR PROTEIN"/>
    <property type="match status" value="1"/>
</dbReference>
<dbReference type="PANTHER" id="PTHR41878">
    <property type="entry name" value="LEXA REPRESSOR-RELATED"/>
    <property type="match status" value="1"/>
</dbReference>
<dbReference type="AlphaFoldDB" id="A0A137S1M7"/>
<dbReference type="Proteomes" id="UP000070282">
    <property type="component" value="Unassembled WGS sequence"/>
</dbReference>
<evidence type="ECO:0000259" key="1">
    <source>
        <dbReference type="Pfam" id="PF07929"/>
    </source>
</evidence>
<gene>
    <name evidence="2" type="ORF">J122_4056</name>
</gene>
<name>A0A137S1M7_9GAMM</name>
<proteinExistence type="predicted"/>
<comment type="caution">
    <text evidence="2">The sequence shown here is derived from an EMBL/GenBank/DDBJ whole genome shotgun (WGS) entry which is preliminary data.</text>
</comment>
<evidence type="ECO:0000313" key="2">
    <source>
        <dbReference type="EMBL" id="KXO06339.1"/>
    </source>
</evidence>
<dbReference type="RefSeq" id="WP_061333894.1">
    <property type="nucleotide sequence ID" value="NZ_LOCO01000040.1"/>
</dbReference>
<feature type="domain" description="Plasmid pRiA4b Orf3-like" evidence="1">
    <location>
        <begin position="8"/>
        <end position="178"/>
    </location>
</feature>
<sequence>MGSQGMGVYQVRVTLSGIRPPIWRRLLISPQATFQDLHRIIQIAMGWRASHLHLFQAVDGRLIGDPAEDEDDMMGFLDETRLRVGSVLKREGQAIKYEYDFGDSWEHQVKLEKILPVGDEGQLPHCIKAARQCPPEDVGGVHGYYEFLDAMHDPAHPEHEGVKEWWGGEFDPEFVNLEEINQLLPERDALFAESDVDALPPVDFCGLSPSQMHELLQSPLHCPSVFKSLINAKTVDQELDAAPILQMAKVLFNELGEKGIRLTGKGNLPLKQVKAMIEAAGEEVVVPFAGYGSVRSEEDILGVQLTRVLLELAGYTRKEKGRLLLKKAAAKRLDTKGWLTLYQDMLAAAFSEFNWAWMDHYDGLDDIQTVGPFFFWLLAEKGGDWLPVDGYINDMLAAFPQLPLSALPRPYASEEQQTRWALDSRVIRLLRLLGLIELNPERVLFREEAEQRLRRTALFEELFAKA</sequence>